<proteinExistence type="predicted"/>
<dbReference type="EMBL" id="MN739449">
    <property type="protein sequence ID" value="QHT05141.1"/>
    <property type="molecule type" value="Genomic_DNA"/>
</dbReference>
<evidence type="ECO:0000313" key="1">
    <source>
        <dbReference type="EMBL" id="QHT05141.1"/>
    </source>
</evidence>
<protein>
    <submittedName>
        <fullName evidence="1">Uncharacterized protein</fullName>
    </submittedName>
</protein>
<accession>A0A6C0CKZ7</accession>
<name>A0A6C0CKZ7_9ZZZZ</name>
<sequence length="34" mass="4103">MVFQVVVKRTEKWLSDNEIQHWLETKNLATTQND</sequence>
<reference evidence="1" key="1">
    <citation type="journal article" date="2020" name="Nature">
        <title>Giant virus diversity and host interactions through global metagenomics.</title>
        <authorList>
            <person name="Schulz F."/>
            <person name="Roux S."/>
            <person name="Paez-Espino D."/>
            <person name="Jungbluth S."/>
            <person name="Walsh D.A."/>
            <person name="Denef V.J."/>
            <person name="McMahon K.D."/>
            <person name="Konstantinidis K.T."/>
            <person name="Eloe-Fadrosh E.A."/>
            <person name="Kyrpides N.C."/>
            <person name="Woyke T."/>
        </authorList>
    </citation>
    <scope>NUCLEOTIDE SEQUENCE</scope>
    <source>
        <strain evidence="1">GVMAG-M-3300021354-14</strain>
    </source>
</reference>
<dbReference type="AlphaFoldDB" id="A0A6C0CKZ7"/>
<organism evidence="1">
    <name type="scientific">viral metagenome</name>
    <dbReference type="NCBI Taxonomy" id="1070528"/>
    <lineage>
        <taxon>unclassified sequences</taxon>
        <taxon>metagenomes</taxon>
        <taxon>organismal metagenomes</taxon>
    </lineage>
</organism>